<evidence type="ECO:0000313" key="3">
    <source>
        <dbReference type="Proteomes" id="UP001164459"/>
    </source>
</evidence>
<gene>
    <name evidence="2" type="ORF">O0S08_23905</name>
</gene>
<reference evidence="2" key="1">
    <citation type="submission" date="2022-11" db="EMBL/GenBank/DDBJ databases">
        <title>Minimal conservation of predation-associated metabolite biosynthetic gene clusters underscores biosynthetic potential of Myxococcota including descriptions for ten novel species: Archangium lansinium sp. nov., Myxococcus landrumus sp. nov., Nannocystis bai.</title>
        <authorList>
            <person name="Ahearne A."/>
            <person name="Stevens C."/>
            <person name="Dowd S."/>
        </authorList>
    </citation>
    <scope>NUCLEOTIDE SEQUENCE</scope>
    <source>
        <strain evidence="2">Fl3</strain>
    </source>
</reference>
<evidence type="ECO:0000256" key="1">
    <source>
        <dbReference type="SAM" id="MobiDB-lite"/>
    </source>
</evidence>
<dbReference type="EMBL" id="CP114040">
    <property type="protein sequence ID" value="WAS99184.1"/>
    <property type="molecule type" value="Genomic_DNA"/>
</dbReference>
<organism evidence="2 3">
    <name type="scientific">Nannocystis punicea</name>
    <dbReference type="NCBI Taxonomy" id="2995304"/>
    <lineage>
        <taxon>Bacteria</taxon>
        <taxon>Pseudomonadati</taxon>
        <taxon>Myxococcota</taxon>
        <taxon>Polyangia</taxon>
        <taxon>Nannocystales</taxon>
        <taxon>Nannocystaceae</taxon>
        <taxon>Nannocystis</taxon>
    </lineage>
</organism>
<dbReference type="Proteomes" id="UP001164459">
    <property type="component" value="Chromosome"/>
</dbReference>
<name>A0ABY7HJR9_9BACT</name>
<proteinExistence type="predicted"/>
<protein>
    <submittedName>
        <fullName evidence="2">Uncharacterized protein</fullName>
    </submittedName>
</protein>
<evidence type="ECO:0000313" key="2">
    <source>
        <dbReference type="EMBL" id="WAS99184.1"/>
    </source>
</evidence>
<feature type="region of interest" description="Disordered" evidence="1">
    <location>
        <begin position="156"/>
        <end position="184"/>
    </location>
</feature>
<feature type="compositionally biased region" description="Basic and acidic residues" evidence="1">
    <location>
        <begin position="156"/>
        <end position="168"/>
    </location>
</feature>
<dbReference type="RefSeq" id="WP_269041545.1">
    <property type="nucleotide sequence ID" value="NZ_CP114040.1"/>
</dbReference>
<keyword evidence="3" id="KW-1185">Reference proteome</keyword>
<accession>A0ABY7HJR9</accession>
<sequence length="184" mass="20879">MAAHRYFTFGISHHDLAGARALVERRLNLPLQERESSYYGGTYDAYRAAFGRKAMLYANFDADREIWIRAAHRGFPVLLEISDLEDMDAIRLHLQGDPDVVLLREKRSSRPSRRRRGRCLSTHCRLSSPLELRIARYDRLSPPACPRASIAGFDREAPAPIAPHDRPRPPNIASGVPWVPRAPS</sequence>